<keyword evidence="3" id="KW-1185">Reference proteome</keyword>
<dbReference type="RefSeq" id="WP_137436451.1">
    <property type="nucleotide sequence ID" value="NZ_JANRHC010000002.1"/>
</dbReference>
<evidence type="ECO:0000313" key="2">
    <source>
        <dbReference type="EMBL" id="TKV68831.1"/>
    </source>
</evidence>
<dbReference type="SUPFAM" id="SSF55166">
    <property type="entry name" value="Hedgehog/DD-peptidase"/>
    <property type="match status" value="1"/>
</dbReference>
<feature type="domain" description="Peptidase M15A C-terminal" evidence="1">
    <location>
        <begin position="189"/>
        <end position="233"/>
    </location>
</feature>
<name>A0A4U6R5N6_9GAMM</name>
<dbReference type="Pfam" id="PF08291">
    <property type="entry name" value="Peptidase_M15_3"/>
    <property type="match status" value="1"/>
</dbReference>
<organism evidence="2 3">
    <name type="scientific">Marinobacter panjinensis</name>
    <dbReference type="NCBI Taxonomy" id="2576384"/>
    <lineage>
        <taxon>Bacteria</taxon>
        <taxon>Pseudomonadati</taxon>
        <taxon>Pseudomonadota</taxon>
        <taxon>Gammaproteobacteria</taxon>
        <taxon>Pseudomonadales</taxon>
        <taxon>Marinobacteraceae</taxon>
        <taxon>Marinobacter</taxon>
    </lineage>
</organism>
<reference evidence="2 3" key="1">
    <citation type="submission" date="2019-05" db="EMBL/GenBank/DDBJ databases">
        <title>Marinobacter panjinensis sp. nov., a moderately halophilic bacterium isolated from sea tidal flat environment.</title>
        <authorList>
            <person name="Yang W."/>
            <person name="An M."/>
            <person name="He W."/>
            <person name="Luo X."/>
            <person name="Zhu L."/>
            <person name="Chen G."/>
            <person name="Zhang Y."/>
            <person name="Wang Y."/>
        </authorList>
    </citation>
    <scope>NUCLEOTIDE SEQUENCE [LARGE SCALE GENOMIC DNA]</scope>
    <source>
        <strain evidence="2 3">PJ-16</strain>
    </source>
</reference>
<proteinExistence type="predicted"/>
<accession>A0A4U6R5N6</accession>
<dbReference type="AlphaFoldDB" id="A0A4U6R5N6"/>
<dbReference type="OrthoDB" id="5242612at2"/>
<dbReference type="Gene3D" id="3.30.1380.10">
    <property type="match status" value="1"/>
</dbReference>
<dbReference type="InterPro" id="IPR013230">
    <property type="entry name" value="Peptidase_M15A_C"/>
</dbReference>
<dbReference type="Proteomes" id="UP000308488">
    <property type="component" value="Unassembled WGS sequence"/>
</dbReference>
<dbReference type="EMBL" id="SZYH01000001">
    <property type="protein sequence ID" value="TKV68831.1"/>
    <property type="molecule type" value="Genomic_DNA"/>
</dbReference>
<protein>
    <recommendedName>
        <fullName evidence="1">Peptidase M15A C-terminal domain-containing protein</fullName>
    </recommendedName>
</protein>
<evidence type="ECO:0000313" key="3">
    <source>
        <dbReference type="Proteomes" id="UP000308488"/>
    </source>
</evidence>
<evidence type="ECO:0000259" key="1">
    <source>
        <dbReference type="Pfam" id="PF08291"/>
    </source>
</evidence>
<dbReference type="InterPro" id="IPR009045">
    <property type="entry name" value="Zn_M74/Hedgehog-like"/>
</dbReference>
<comment type="caution">
    <text evidence="2">The sequence shown here is derived from an EMBL/GenBank/DDBJ whole genome shotgun (WGS) entry which is preliminary data.</text>
</comment>
<gene>
    <name evidence="2" type="ORF">FDP08_12395</name>
</gene>
<sequence length="300" mass="33288">MTQVNAYETGRADFQLSAKGLVIPYSVFALSGLPGETLELTIRDTTSGAKFQYRFGESIQTVTAGKPFGVKLPALPGTYPLRLERAADGHTMKLNLFVMQPASRVVKGRLNGYRIGDYPQATGKKAALYPKPRGFIKLTEDNGSTQLSPHFTLAQFPSKQASGYPKYLIVRERLVLKLELLLEELNLSGKPVKGFVIMSGYRTPFYNAAIGNVPFSRHVWGGAADIYIDDSPKDGMMDDLNGDGKINVGDSRWLYDFVEKLYGQTFYEPFRGGLGLYRSNSAHGPFVHIDVRGHRARWGH</sequence>